<dbReference type="Pfam" id="PF12876">
    <property type="entry name" value="Cellulase-like"/>
    <property type="match status" value="1"/>
</dbReference>
<dbReference type="InterPro" id="IPR017853">
    <property type="entry name" value="GH"/>
</dbReference>
<evidence type="ECO:0000313" key="1">
    <source>
        <dbReference type="EMBL" id="RMB61791.1"/>
    </source>
</evidence>
<protein>
    <recommendedName>
        <fullName evidence="3">Sugar-binding cellulase-like protein</fullName>
    </recommendedName>
</protein>
<dbReference type="InterPro" id="IPR024778">
    <property type="entry name" value="Put_cellulase"/>
</dbReference>
<reference evidence="1 2" key="1">
    <citation type="submission" date="2018-10" db="EMBL/GenBank/DDBJ databases">
        <title>Tessaracoccus antarcticuss sp. nov., isolated from sediment.</title>
        <authorList>
            <person name="Zhou L.Y."/>
            <person name="Du Z.J."/>
        </authorList>
    </citation>
    <scope>NUCLEOTIDE SEQUENCE [LARGE SCALE GENOMIC DNA]</scope>
    <source>
        <strain evidence="1 2">JDX10</strain>
    </source>
</reference>
<sequence length="446" mass="49685">MSADVHTVTEPGAYRPVPVAEHLPRRLTICLWDFSWYVRSGEGEPFEDLDAAAAATVMRGYNTVRICAMPFLLFGADLDTSDITLDRLGGEYGQGVRWYDVSSPTRFDGRAKLIELFEVCQRHGLFIILSSWEYQQSASFSTSSDWWDALAAVDPEDRCVRLADALADLVEFVRDLGLEDRIAFTELHNEVATGHLVDGLDADTDLAKVVALTPRLDRGLARFHDRQPGQPVTVNYSRVPVGAFRGIPREIDVFITHPYVYGVLDEITMAFDLRGPLATFPRVAVEAAGLLRAGAPAADEWVITGEMAWKMDATIVGRGEIFLHDWVDAEAFDRYLYERYESHRVEMSRILTTWLDAAADVAIARGIPFAFGEGWIGYTPLHGNFEEGPVGAEYCRFAIRESARVGAWGTIVCSNAAPHHSMWADVALQKWCNDFFLSTDPPATHS</sequence>
<accession>A0A3M0G9S6</accession>
<dbReference type="AlphaFoldDB" id="A0A3M0G9S6"/>
<dbReference type="RefSeq" id="WP_121900338.1">
    <property type="nucleotide sequence ID" value="NZ_REFW01000001.1"/>
</dbReference>
<name>A0A3M0G9S6_9ACTN</name>
<dbReference type="Proteomes" id="UP000275256">
    <property type="component" value="Unassembled WGS sequence"/>
</dbReference>
<dbReference type="Gene3D" id="3.20.20.80">
    <property type="entry name" value="Glycosidases"/>
    <property type="match status" value="1"/>
</dbReference>
<evidence type="ECO:0000313" key="2">
    <source>
        <dbReference type="Proteomes" id="UP000275256"/>
    </source>
</evidence>
<evidence type="ECO:0008006" key="3">
    <source>
        <dbReference type="Google" id="ProtNLM"/>
    </source>
</evidence>
<dbReference type="EMBL" id="REFW01000001">
    <property type="protein sequence ID" value="RMB61791.1"/>
    <property type="molecule type" value="Genomic_DNA"/>
</dbReference>
<proteinExistence type="predicted"/>
<organism evidence="1 2">
    <name type="scientific">Tessaracoccus antarcticus</name>
    <dbReference type="NCBI Taxonomy" id="2479848"/>
    <lineage>
        <taxon>Bacteria</taxon>
        <taxon>Bacillati</taxon>
        <taxon>Actinomycetota</taxon>
        <taxon>Actinomycetes</taxon>
        <taxon>Propionibacteriales</taxon>
        <taxon>Propionibacteriaceae</taxon>
        <taxon>Tessaracoccus</taxon>
    </lineage>
</organism>
<dbReference type="OrthoDB" id="188932at2"/>
<keyword evidence="2" id="KW-1185">Reference proteome</keyword>
<gene>
    <name evidence="1" type="ORF">EAX62_04000</name>
</gene>
<comment type="caution">
    <text evidence="1">The sequence shown here is derived from an EMBL/GenBank/DDBJ whole genome shotgun (WGS) entry which is preliminary data.</text>
</comment>
<dbReference type="SUPFAM" id="SSF51445">
    <property type="entry name" value="(Trans)glycosidases"/>
    <property type="match status" value="1"/>
</dbReference>